<evidence type="ECO:0000313" key="1">
    <source>
        <dbReference type="EMBL" id="KAK3062127.1"/>
    </source>
</evidence>
<organism evidence="1 2">
    <name type="scientific">Coniosporium uncinatum</name>
    <dbReference type="NCBI Taxonomy" id="93489"/>
    <lineage>
        <taxon>Eukaryota</taxon>
        <taxon>Fungi</taxon>
        <taxon>Dikarya</taxon>
        <taxon>Ascomycota</taxon>
        <taxon>Pezizomycotina</taxon>
        <taxon>Dothideomycetes</taxon>
        <taxon>Dothideomycetes incertae sedis</taxon>
        <taxon>Coniosporium</taxon>
    </lineage>
</organism>
<dbReference type="Proteomes" id="UP001186974">
    <property type="component" value="Unassembled WGS sequence"/>
</dbReference>
<keyword evidence="2" id="KW-1185">Reference proteome</keyword>
<accession>A0ACC3D5D6</accession>
<comment type="caution">
    <text evidence="1">The sequence shown here is derived from an EMBL/GenBank/DDBJ whole genome shotgun (WGS) entry which is preliminary data.</text>
</comment>
<dbReference type="EMBL" id="JAWDJW010007457">
    <property type="protein sequence ID" value="KAK3062127.1"/>
    <property type="molecule type" value="Genomic_DNA"/>
</dbReference>
<proteinExistence type="predicted"/>
<reference evidence="1" key="1">
    <citation type="submission" date="2024-09" db="EMBL/GenBank/DDBJ databases">
        <title>Black Yeasts Isolated from many extreme environments.</title>
        <authorList>
            <person name="Coleine C."/>
            <person name="Stajich J.E."/>
            <person name="Selbmann L."/>
        </authorList>
    </citation>
    <scope>NUCLEOTIDE SEQUENCE</scope>
    <source>
        <strain evidence="1">CCFEE 5737</strain>
    </source>
</reference>
<protein>
    <submittedName>
        <fullName evidence="1">Phosphatidylethanolamine N-methyltransferase</fullName>
    </submittedName>
</protein>
<name>A0ACC3D5D6_9PEZI</name>
<feature type="non-terminal residue" evidence="1">
    <location>
        <position position="1"/>
    </location>
</feature>
<sequence>LNGIEESPEDGPGRINGAPPLASTKQPSPVHELLGFHNIDTHRITDVSVILMQAYIFTFALLTPESLLWQTVFVVNAVLWRLWYSLGIGYILDRQSKKKNWTRHFIYYGESTEEAWRQWKGIYHLSMTMSYASFIAAAWKMYSLPLDWGYGMVTLRHVLGVALVALHIWTVVSIHESLGEFGWFFGDFFFDQGGQPKLTYGGIYRYLNNSERVLGLAGVWGIAIITWSKAVFFLALLSHILTLAFIQLVERPHMQKLYGQSLRQDSGLERSLKRSLPKSVQHWQGSLDRAIEHVTEAIEHFIEGVKPTVTSNIDTFVKDTKATFKRYPARVSISRRAAPTDLSNYDPRDYSLEIDGTPAPSVAERDRRSGREGENARQPAEQRGQFRTLMFEYGTPVKVKWTAPANHGKKDWIGLYMVSDNASREVTHVSSQGRWIATTPNVYDETRADEGILVADQHVSSSSSSKKDGDGDGDGDADADAEGGKRYVAGEMQFSGDKLWWTTGVFELRYHHDAKHNVMAISLPFEVRIGRFDDQVSSDEESSSAAAGGGGMRAEVERALLPVVRNCFDRDPEIAPETVEEGYGALVEREGKYARRVVFAVHQIFGIEFAPEVVQADGNVKNLAWRICNAKKVLAPYSMNPDRDAGGRTTPTGSKD</sequence>
<evidence type="ECO:0000313" key="2">
    <source>
        <dbReference type="Proteomes" id="UP001186974"/>
    </source>
</evidence>
<gene>
    <name evidence="1" type="primary">CHO2_1</name>
    <name evidence="1" type="ORF">LTS18_004773</name>
</gene>